<evidence type="ECO:0000259" key="16">
    <source>
        <dbReference type="Pfam" id="PF08996"/>
    </source>
</evidence>
<dbReference type="Pfam" id="PF08996">
    <property type="entry name" value="zf-DNA_Pol"/>
    <property type="match status" value="1"/>
</dbReference>
<keyword evidence="7" id="KW-0863">Zinc-finger</keyword>
<keyword evidence="10 12" id="KW-0238">DNA-binding</keyword>
<dbReference type="Gene3D" id="2.40.50.730">
    <property type="match status" value="1"/>
</dbReference>
<dbReference type="GO" id="GO:0008270">
    <property type="term" value="F:zinc ion binding"/>
    <property type="evidence" value="ECO:0007669"/>
    <property type="project" value="UniProtKB-KW"/>
</dbReference>
<evidence type="ECO:0000256" key="4">
    <source>
        <dbReference type="ARBA" id="ARBA00022695"/>
    </source>
</evidence>
<feature type="domain" description="Zinc finger DNA-directed DNA polymerase family B alpha" evidence="16">
    <location>
        <begin position="1281"/>
        <end position="1450"/>
    </location>
</feature>
<sequence length="1485" mass="169962">MEDSPQEARSNRRSRDTSYKSKAFEKFKQLKKGLKNKYEVDEIDNVYEVVEEKQYVKEVLSRYDDDWIVDDDGGGYVEDGRDIFDDDLDMESIAQASAKSKGTKRKTKNVSENAGKGKIQQMLSSLPSKKKVETKIDDDEMLSEILGEIDSSPSTSGQKPKIKEYSALAKKLAAKDYMKNFSQPSKKRVIERKSLPNEEAGEVTHGSVLKEVQSNVGKSTKKPQRNVTEQTVINPFKKVKETPAVKQPQTEAAQEVIEETPLETFDDTLTEDFDDDPMLEELDKTPTPVASSQKVASQTIETDLTQDDFGDDFDVTQIEEFESQPSGDVEEASEKLSDELQAEFETEWGNFMNKTVDIDNTTEALLDKSDIPTIDDEGKKIFRFFWWDAYEDPLKQRGTVFLFGRTYCEKSKSFVSCCVAVRNIDRRLFVLPRPYELGPDGQPTDTPVTFKKMYEEFNDRVLKPIGVSTFRSRQTSKKYAFDPNIPQESEYMEVRYPANDPKIDADLIPKKTRTFSKIFGVNTSFLEIFFLERKIKGPCWLDISNPVPVTNPLSWCKFEVNCTKMVDLKVTVTEKPLPPPPLVVTAINIRTCINRKTCGHEIVMASCLTHKKYAVDMQPPDPPFQQHFCVIASPGDQTLPFDIHDALSKYKATKVQKMDSEKGLLNFFVNQFSSIDPDLIVGHDLQGYQINILAERLSKLNTNIFNKLGRLKRSEKKNLEKSLFAGRLVCDIKISAKELIKSRSYDLDALCQVVLKLNENQRIELEPDDVPKMFKTTSDILKLISFTMQDTMYILKIMYNLNVIPLALQITNIAGNVMSKTLMGGRSERNEFLLLHAFSEKGYILPDKEYKKRGDGKQSSKKKPTYAGGLVLDPKVGFYDNLILLMDFNSLYPSIIQEYNICFTTLPISDNDENLFLPDSNLPPGVLPTEIRKLVESRRQVKGMMKKPDISLDLRMQYDIRQMALKLTANSMYGCLGFSNSRFYAKNLAALVTQKGREILTNTRDMIEKMNFNVVYGDTDSIMINTNILEYDQVFKIGVKIKQEVNKLYKQVELDIDGVFKYLLLLKKKKYAAVTLNKDKNGKLVAVKEYKGLDIVRRDWSQISSEAGKYILNQILSDQSADERIEHIREYLRKIREHLTEGKVPTPLLIITKQLTKEPHMYPDKNSLPHVLVALRYNQKSGGHFRAGDTVPYIICEDGTTNSAVQRAYHVDELKSNSELKVDVMYYLGQQIHPVVSRICEPIEGIDSYEIAECLGLDTKNIKRPRQAVNELVGENISRPEVKFRNVDKFKFICYGCKQDNIVEGALVGNAPFLERCRNADCSLKPIDYLPSIQNQLTLSIQSYINKYYENILICEDPACTNETNRLPLKFARKYPICTLCQKGVMFRVYNEQQLYTQLSYFQHIFDLSKLSKKPLMEQEIESGYSSLQDVVEKYLNHSGYSIIDLTDLFSMLDPHKKRETTTIDVNRDVDEDVQYMDEDEEEDV</sequence>
<keyword evidence="6" id="KW-0479">Metal-binding</keyword>
<dbReference type="PANTHER" id="PTHR45861:SF1">
    <property type="entry name" value="DNA POLYMERASE ALPHA CATALYTIC SUBUNIT"/>
    <property type="match status" value="1"/>
</dbReference>
<organism evidence="18">
    <name type="scientific">Diabrotica virgifera virgifera</name>
    <name type="common">western corn rootworm</name>
    <dbReference type="NCBI Taxonomy" id="50390"/>
    <lineage>
        <taxon>Eukaryota</taxon>
        <taxon>Metazoa</taxon>
        <taxon>Ecdysozoa</taxon>
        <taxon>Arthropoda</taxon>
        <taxon>Hexapoda</taxon>
        <taxon>Insecta</taxon>
        <taxon>Pterygota</taxon>
        <taxon>Neoptera</taxon>
        <taxon>Endopterygota</taxon>
        <taxon>Coleoptera</taxon>
        <taxon>Polyphaga</taxon>
        <taxon>Cucujiformia</taxon>
        <taxon>Chrysomeloidea</taxon>
        <taxon>Chrysomelidae</taxon>
        <taxon>Galerucinae</taxon>
        <taxon>Diabroticina</taxon>
        <taxon>Diabroticites</taxon>
        <taxon>Diabrotica</taxon>
    </lineage>
</organism>
<keyword evidence="8" id="KW-0862">Zinc</keyword>
<dbReference type="Gene3D" id="1.10.132.60">
    <property type="entry name" value="DNA polymerase family B, C-terminal domain"/>
    <property type="match status" value="1"/>
</dbReference>
<dbReference type="GO" id="GO:0003697">
    <property type="term" value="F:single-stranded DNA binding"/>
    <property type="evidence" value="ECO:0007669"/>
    <property type="project" value="TreeGrafter"/>
</dbReference>
<dbReference type="Gene3D" id="3.30.70.2820">
    <property type="match status" value="1"/>
</dbReference>
<proteinExistence type="inferred from homology"/>
<accession>A0A6P7F553</accession>
<dbReference type="GO" id="GO:0003688">
    <property type="term" value="F:DNA replication origin binding"/>
    <property type="evidence" value="ECO:0007669"/>
    <property type="project" value="TreeGrafter"/>
</dbReference>
<dbReference type="Pfam" id="PF00136">
    <property type="entry name" value="DNA_pol_B"/>
    <property type="match status" value="1"/>
</dbReference>
<dbReference type="Pfam" id="PF12254">
    <property type="entry name" value="DNA_pol_alpha_N"/>
    <property type="match status" value="1"/>
</dbReference>
<dbReference type="GO" id="GO:0005658">
    <property type="term" value="C:alpha DNA polymerase:primase complex"/>
    <property type="evidence" value="ECO:0007669"/>
    <property type="project" value="TreeGrafter"/>
</dbReference>
<dbReference type="Gene3D" id="3.90.1600.10">
    <property type="entry name" value="Palm domain of DNA polymerase"/>
    <property type="match status" value="1"/>
</dbReference>
<dbReference type="InterPro" id="IPR012337">
    <property type="entry name" value="RNaseH-like_sf"/>
</dbReference>
<dbReference type="GO" id="GO:0033554">
    <property type="term" value="P:cellular response to stress"/>
    <property type="evidence" value="ECO:0007669"/>
    <property type="project" value="UniProtKB-ARBA"/>
</dbReference>
<dbReference type="InterPro" id="IPR017964">
    <property type="entry name" value="DNA-dir_DNA_pol_B_CS"/>
</dbReference>
<dbReference type="GO" id="GO:1902975">
    <property type="term" value="P:mitotic DNA replication initiation"/>
    <property type="evidence" value="ECO:0007669"/>
    <property type="project" value="InterPro"/>
</dbReference>
<dbReference type="InParanoid" id="A0A6P7F553"/>
<feature type="domain" description="DNA-directed DNA polymerase family B multifunctional" evidence="14">
    <location>
        <begin position="817"/>
        <end position="1243"/>
    </location>
</feature>
<evidence type="ECO:0000313" key="18">
    <source>
        <dbReference type="RefSeq" id="XP_028130591.1"/>
    </source>
</evidence>
<dbReference type="SUPFAM" id="SSF56672">
    <property type="entry name" value="DNA/RNA polymerases"/>
    <property type="match status" value="1"/>
</dbReference>
<dbReference type="InterPro" id="IPR042087">
    <property type="entry name" value="DNA_pol_B_thumb"/>
</dbReference>
<feature type="region of interest" description="Disordered" evidence="13">
    <location>
        <begin position="96"/>
        <end position="134"/>
    </location>
</feature>
<dbReference type="GO" id="GO:0006273">
    <property type="term" value="P:lagging strand elongation"/>
    <property type="evidence" value="ECO:0007669"/>
    <property type="project" value="TreeGrafter"/>
</dbReference>
<evidence type="ECO:0000256" key="13">
    <source>
        <dbReference type="SAM" id="MobiDB-lite"/>
    </source>
</evidence>
<evidence type="ECO:0000256" key="7">
    <source>
        <dbReference type="ARBA" id="ARBA00022771"/>
    </source>
</evidence>
<dbReference type="SMART" id="SM00486">
    <property type="entry name" value="POLBc"/>
    <property type="match status" value="1"/>
</dbReference>
<dbReference type="Gene3D" id="1.10.287.690">
    <property type="entry name" value="Helix hairpin bin"/>
    <property type="match status" value="1"/>
</dbReference>
<dbReference type="GO" id="GO:0000166">
    <property type="term" value="F:nucleotide binding"/>
    <property type="evidence" value="ECO:0007669"/>
    <property type="project" value="InterPro"/>
</dbReference>
<gene>
    <name evidence="18" type="primary">LOC114326425</name>
</gene>
<keyword evidence="3 12" id="KW-0808">Transferase</keyword>
<dbReference type="InterPro" id="IPR015088">
    <property type="entry name" value="Znf_DNA-dir_DNA_pol_B_alpha"/>
</dbReference>
<dbReference type="GO" id="GO:0003682">
    <property type="term" value="F:chromatin binding"/>
    <property type="evidence" value="ECO:0007669"/>
    <property type="project" value="TreeGrafter"/>
</dbReference>
<evidence type="ECO:0000256" key="10">
    <source>
        <dbReference type="ARBA" id="ARBA00023125"/>
    </source>
</evidence>
<evidence type="ECO:0000256" key="8">
    <source>
        <dbReference type="ARBA" id="ARBA00022833"/>
    </source>
</evidence>
<evidence type="ECO:0000259" key="14">
    <source>
        <dbReference type="Pfam" id="PF00136"/>
    </source>
</evidence>
<feature type="region of interest" description="Disordered" evidence="13">
    <location>
        <begin position="184"/>
        <end position="271"/>
    </location>
</feature>
<dbReference type="CDD" id="cd05532">
    <property type="entry name" value="POLBc_alpha"/>
    <property type="match status" value="1"/>
</dbReference>
<dbReference type="FunFam" id="1.10.287.690:FF:000003">
    <property type="entry name" value="DNA polymerase"/>
    <property type="match status" value="1"/>
</dbReference>
<dbReference type="InterPro" id="IPR006133">
    <property type="entry name" value="DNA-dir_DNA_pol_B_exonuc"/>
</dbReference>
<dbReference type="InterPro" id="IPR023211">
    <property type="entry name" value="DNA_pol_palm_dom_sf"/>
</dbReference>
<dbReference type="RefSeq" id="XP_028130591.1">
    <property type="nucleotide sequence ID" value="XM_028274790.1"/>
</dbReference>
<evidence type="ECO:0000256" key="9">
    <source>
        <dbReference type="ARBA" id="ARBA00022932"/>
    </source>
</evidence>
<evidence type="ECO:0000256" key="12">
    <source>
        <dbReference type="RuleBase" id="RU000442"/>
    </source>
</evidence>
<dbReference type="InterPro" id="IPR045846">
    <property type="entry name" value="POLBc_alpha"/>
</dbReference>
<dbReference type="FunCoup" id="A0A6P7F553">
    <property type="interactions" value="1637"/>
</dbReference>
<dbReference type="FunFam" id="3.30.70.2820:FF:000001">
    <property type="entry name" value="DNA polymerase"/>
    <property type="match status" value="1"/>
</dbReference>
<dbReference type="PANTHER" id="PTHR45861">
    <property type="entry name" value="DNA POLYMERASE ALPHA CATALYTIC SUBUNIT"/>
    <property type="match status" value="1"/>
</dbReference>
<dbReference type="SUPFAM" id="SSF53098">
    <property type="entry name" value="Ribonuclease H-like"/>
    <property type="match status" value="1"/>
</dbReference>
<comment type="subcellular location">
    <subcellularLocation>
        <location evidence="1">Nucleus</location>
    </subcellularLocation>
</comment>
<evidence type="ECO:0000259" key="15">
    <source>
        <dbReference type="Pfam" id="PF03104"/>
    </source>
</evidence>
<keyword evidence="4 12" id="KW-0548">Nucleotidyltransferase</keyword>
<keyword evidence="5 12" id="KW-0235">DNA replication</keyword>
<dbReference type="InterPro" id="IPR036397">
    <property type="entry name" value="RNaseH_sf"/>
</dbReference>
<dbReference type="PRINTS" id="PR00106">
    <property type="entry name" value="DNAPOLB"/>
</dbReference>
<protein>
    <recommendedName>
        <fullName evidence="12">DNA polymerase</fullName>
        <ecNumber evidence="12">2.7.7.7</ecNumber>
    </recommendedName>
</protein>
<dbReference type="NCBIfam" id="TIGR00592">
    <property type="entry name" value="pol2"/>
    <property type="match status" value="1"/>
</dbReference>
<evidence type="ECO:0000256" key="1">
    <source>
        <dbReference type="ARBA" id="ARBA00004123"/>
    </source>
</evidence>
<evidence type="ECO:0000256" key="5">
    <source>
        <dbReference type="ARBA" id="ARBA00022705"/>
    </source>
</evidence>
<name>A0A6P7F553_DIAVI</name>
<dbReference type="PROSITE" id="PS00116">
    <property type="entry name" value="DNA_POLYMERASE_B"/>
    <property type="match status" value="1"/>
</dbReference>
<keyword evidence="11" id="KW-0539">Nucleus</keyword>
<dbReference type="InterPro" id="IPR024647">
    <property type="entry name" value="DNA_pol_a_cat_su_N"/>
</dbReference>
<dbReference type="GO" id="GO:0006272">
    <property type="term" value="P:leading strand elongation"/>
    <property type="evidence" value="ECO:0007669"/>
    <property type="project" value="TreeGrafter"/>
</dbReference>
<feature type="compositionally biased region" description="Acidic residues" evidence="13">
    <location>
        <begin position="256"/>
        <end position="271"/>
    </location>
</feature>
<comment type="catalytic activity">
    <reaction evidence="12">
        <text>DNA(n) + a 2'-deoxyribonucleoside 5'-triphosphate = DNA(n+1) + diphosphate</text>
        <dbReference type="Rhea" id="RHEA:22508"/>
        <dbReference type="Rhea" id="RHEA-COMP:17339"/>
        <dbReference type="Rhea" id="RHEA-COMP:17340"/>
        <dbReference type="ChEBI" id="CHEBI:33019"/>
        <dbReference type="ChEBI" id="CHEBI:61560"/>
        <dbReference type="ChEBI" id="CHEBI:173112"/>
        <dbReference type="EC" id="2.7.7.7"/>
    </reaction>
</comment>
<feature type="domain" description="DNA polymerase alpha catalytic subunit N-terminal" evidence="17">
    <location>
        <begin position="25"/>
        <end position="85"/>
    </location>
</feature>
<evidence type="ECO:0000256" key="6">
    <source>
        <dbReference type="ARBA" id="ARBA00022723"/>
    </source>
</evidence>
<dbReference type="CDD" id="cd05776">
    <property type="entry name" value="DNA_polB_alpha_exo"/>
    <property type="match status" value="1"/>
</dbReference>
<dbReference type="Gene3D" id="1.10.3200.20">
    <property type="entry name" value="DNA Polymerase alpha, zinc finger"/>
    <property type="match status" value="1"/>
</dbReference>
<dbReference type="InterPro" id="IPR006134">
    <property type="entry name" value="DNA-dir_DNA_pol_B_multi_dom"/>
</dbReference>
<reference evidence="18" key="1">
    <citation type="submission" date="2025-08" db="UniProtKB">
        <authorList>
            <consortium name="RefSeq"/>
        </authorList>
    </citation>
    <scope>IDENTIFICATION</scope>
</reference>
<dbReference type="InterPro" id="IPR043502">
    <property type="entry name" value="DNA/RNA_pol_sf"/>
</dbReference>
<dbReference type="Pfam" id="PF03104">
    <property type="entry name" value="DNA_pol_B_exo1"/>
    <property type="match status" value="1"/>
</dbReference>
<dbReference type="GO" id="GO:0003887">
    <property type="term" value="F:DNA-directed DNA polymerase activity"/>
    <property type="evidence" value="ECO:0007669"/>
    <property type="project" value="UniProtKB-KW"/>
</dbReference>
<evidence type="ECO:0000259" key="17">
    <source>
        <dbReference type="Pfam" id="PF12254"/>
    </source>
</evidence>
<dbReference type="EC" id="2.7.7.7" evidence="12"/>
<dbReference type="InterPro" id="IPR006172">
    <property type="entry name" value="DNA-dir_DNA_pol_B"/>
</dbReference>
<feature type="domain" description="DNA-directed DNA polymerase family B exonuclease" evidence="15">
    <location>
        <begin position="517"/>
        <end position="749"/>
    </location>
</feature>
<dbReference type="Gene3D" id="3.30.420.10">
    <property type="entry name" value="Ribonuclease H-like superfamily/Ribonuclease H"/>
    <property type="match status" value="1"/>
</dbReference>
<evidence type="ECO:0000256" key="2">
    <source>
        <dbReference type="ARBA" id="ARBA00005755"/>
    </source>
</evidence>
<dbReference type="SUPFAM" id="SSF90234">
    <property type="entry name" value="Zinc finger domain of DNA polymerase-alpha"/>
    <property type="match status" value="1"/>
</dbReference>
<keyword evidence="9 12" id="KW-0239">DNA-directed DNA polymerase</keyword>
<dbReference type="InterPro" id="IPR038256">
    <property type="entry name" value="Pol_alpha_znc_sf"/>
</dbReference>
<dbReference type="FunFam" id="1.10.132.60:FF:000004">
    <property type="entry name" value="DNA polymerase"/>
    <property type="match status" value="1"/>
</dbReference>
<evidence type="ECO:0000256" key="3">
    <source>
        <dbReference type="ARBA" id="ARBA00022679"/>
    </source>
</evidence>
<comment type="similarity">
    <text evidence="2 12">Belongs to the DNA polymerase type-B family.</text>
</comment>
<evidence type="ECO:0000256" key="11">
    <source>
        <dbReference type="ARBA" id="ARBA00023242"/>
    </source>
</evidence>